<organism evidence="1 2">
    <name type="scientific">Kaistella flava</name>
    <name type="common">ex Peng et al. 2021</name>
    <dbReference type="NCBI Taxonomy" id="2038776"/>
    <lineage>
        <taxon>Bacteria</taxon>
        <taxon>Pseudomonadati</taxon>
        <taxon>Bacteroidota</taxon>
        <taxon>Flavobacteriia</taxon>
        <taxon>Flavobacteriales</taxon>
        <taxon>Weeksellaceae</taxon>
        <taxon>Chryseobacterium group</taxon>
        <taxon>Kaistella</taxon>
    </lineage>
</organism>
<dbReference type="SFLD" id="SFLDS00003">
    <property type="entry name" value="Haloacid_Dehalogenase"/>
    <property type="match status" value="1"/>
</dbReference>
<evidence type="ECO:0000313" key="1">
    <source>
        <dbReference type="EMBL" id="QOW10758.1"/>
    </source>
</evidence>
<dbReference type="SUPFAM" id="SSF56784">
    <property type="entry name" value="HAD-like"/>
    <property type="match status" value="1"/>
</dbReference>
<gene>
    <name evidence="1" type="ORF">Q73A0000_10420</name>
</gene>
<name>A0A7M2Y931_9FLAO</name>
<dbReference type="InterPro" id="IPR041492">
    <property type="entry name" value="HAD_2"/>
</dbReference>
<protein>
    <submittedName>
        <fullName evidence="1">HAD family phosphatase</fullName>
    </submittedName>
</protein>
<dbReference type="InterPro" id="IPR006439">
    <property type="entry name" value="HAD-SF_hydro_IA"/>
</dbReference>
<dbReference type="Gene3D" id="3.40.50.1000">
    <property type="entry name" value="HAD superfamily/HAD-like"/>
    <property type="match status" value="1"/>
</dbReference>
<reference evidence="1 2" key="1">
    <citation type="submission" date="2019-05" db="EMBL/GenBank/DDBJ databases">
        <title>Chryseobacterium sp. isolated from King George Island, maritime Antarctica.</title>
        <authorList>
            <person name="Peng X."/>
        </authorList>
    </citation>
    <scope>NUCLEOTIDE SEQUENCE [LARGE SCALE GENOMIC DNA]</scope>
    <source>
        <strain evidence="1 2">7-3A</strain>
    </source>
</reference>
<dbReference type="RefSeq" id="WP_193810923.1">
    <property type="nucleotide sequence ID" value="NZ_CP040442.1"/>
</dbReference>
<dbReference type="AlphaFoldDB" id="A0A7M2Y931"/>
<dbReference type="NCBIfam" id="TIGR01509">
    <property type="entry name" value="HAD-SF-IA-v3"/>
    <property type="match status" value="1"/>
</dbReference>
<proteinExistence type="predicted"/>
<dbReference type="EMBL" id="CP040442">
    <property type="protein sequence ID" value="QOW10758.1"/>
    <property type="molecule type" value="Genomic_DNA"/>
</dbReference>
<dbReference type="PANTHER" id="PTHR18901:SF38">
    <property type="entry name" value="PSEUDOURIDINE-5'-PHOSPHATASE"/>
    <property type="match status" value="1"/>
</dbReference>
<dbReference type="Proteomes" id="UP000594195">
    <property type="component" value="Chromosome"/>
</dbReference>
<dbReference type="Gene3D" id="1.10.150.240">
    <property type="entry name" value="Putative phosphatase, domain 2"/>
    <property type="match status" value="1"/>
</dbReference>
<dbReference type="KEGG" id="kfa:Q73A0000_10420"/>
<dbReference type="InterPro" id="IPR023214">
    <property type="entry name" value="HAD_sf"/>
</dbReference>
<dbReference type="SFLD" id="SFLDG01129">
    <property type="entry name" value="C1.5:_HAD__Beta-PGM__Phosphata"/>
    <property type="match status" value="1"/>
</dbReference>
<evidence type="ECO:0000313" key="2">
    <source>
        <dbReference type="Proteomes" id="UP000594195"/>
    </source>
</evidence>
<keyword evidence="2" id="KW-1185">Reference proteome</keyword>
<dbReference type="PANTHER" id="PTHR18901">
    <property type="entry name" value="2-DEOXYGLUCOSE-6-PHOSPHATE PHOSPHATASE 2"/>
    <property type="match status" value="1"/>
</dbReference>
<sequence>MPLKAVLFDMDGIIVDTEPLHRKAYFQMFDDLEIEVSEELYTSFTGASTKKVCNTLIEKYQLEKSHEDLSIIKRKYFKDYFYNDSDFQLLPGVKSLIENYFDNNIKLVLASSASMVTIDMVFEKFDLEKYFIGKISGADLKESKPHPEIFLLASEIADESKENCMVIEDSTNGIIAAHSAGIFCTAYKSEHSVGQNYEKANLVISDFSEIEVEKISKYF</sequence>
<dbReference type="SFLD" id="SFLDG01135">
    <property type="entry name" value="C1.5.6:_HAD__Beta-PGM__Phospha"/>
    <property type="match status" value="1"/>
</dbReference>
<dbReference type="InterPro" id="IPR036412">
    <property type="entry name" value="HAD-like_sf"/>
</dbReference>
<accession>A0A7M2Y931</accession>
<dbReference type="InterPro" id="IPR023198">
    <property type="entry name" value="PGP-like_dom2"/>
</dbReference>
<dbReference type="Pfam" id="PF13419">
    <property type="entry name" value="HAD_2"/>
    <property type="match status" value="1"/>
</dbReference>